<dbReference type="Proteomes" id="UP000468707">
    <property type="component" value="Unassembled WGS sequence"/>
</dbReference>
<organism evidence="1 2">
    <name type="scientific">Flagellimonas sediminis</name>
    <dbReference type="NCBI Taxonomy" id="2696468"/>
    <lineage>
        <taxon>Bacteria</taxon>
        <taxon>Pseudomonadati</taxon>
        <taxon>Bacteroidota</taxon>
        <taxon>Flavobacteriia</taxon>
        <taxon>Flavobacteriales</taxon>
        <taxon>Flavobacteriaceae</taxon>
        <taxon>Flagellimonas</taxon>
    </lineage>
</organism>
<evidence type="ECO:0000313" key="2">
    <source>
        <dbReference type="Proteomes" id="UP000468707"/>
    </source>
</evidence>
<proteinExistence type="predicted"/>
<keyword evidence="2" id="KW-1185">Reference proteome</keyword>
<protein>
    <recommendedName>
        <fullName evidence="3">Lipocalin-like domain-containing protein</fullName>
    </recommendedName>
</protein>
<reference evidence="1 2" key="1">
    <citation type="submission" date="2020-01" db="EMBL/GenBank/DDBJ databases">
        <title>Muricauda sediminis sp.nov. 40Bstr401.</title>
        <authorList>
            <person name="Xue Z."/>
            <person name="Zhu S."/>
            <person name="Ren N."/>
            <person name="Chen T."/>
            <person name="Chen X."/>
            <person name="Chen J."/>
            <person name="Yang J."/>
        </authorList>
    </citation>
    <scope>NUCLEOTIDE SEQUENCE [LARGE SCALE GENOMIC DNA]</scope>
    <source>
        <strain evidence="1 2">40Bstr401</strain>
    </source>
</reference>
<evidence type="ECO:0000313" key="1">
    <source>
        <dbReference type="EMBL" id="NDV43652.1"/>
    </source>
</evidence>
<accession>A0A6I5KZ80</accession>
<dbReference type="AlphaFoldDB" id="A0A6I5KZ80"/>
<name>A0A6I5KZ80_9FLAO</name>
<gene>
    <name evidence="1" type="ORF">GTK07_09985</name>
</gene>
<comment type="caution">
    <text evidence="1">The sequence shown here is derived from an EMBL/GenBank/DDBJ whole genome shotgun (WGS) entry which is preliminary data.</text>
</comment>
<sequence length="116" mass="12754">MALSGDWVITYFFDTDKEETSNFNGYTFKFNADGTLVASNGTTDVNGTWSITDSNSSDDDSNKDSDVDFNILFASPNNFEDLSDDWDIVSFTSTRIELIDVSGGNGGTDKLVFEIN</sequence>
<dbReference type="EMBL" id="JAAAMI010000004">
    <property type="protein sequence ID" value="NDV43652.1"/>
    <property type="molecule type" value="Genomic_DNA"/>
</dbReference>
<evidence type="ECO:0008006" key="3">
    <source>
        <dbReference type="Google" id="ProtNLM"/>
    </source>
</evidence>